<reference evidence="1 2" key="1">
    <citation type="submission" date="2015-01" db="EMBL/GenBank/DDBJ databases">
        <title>Genome Assembly of Bacillus badius MTCC 1458.</title>
        <authorList>
            <person name="Verma A."/>
            <person name="Khatri I."/>
            <person name="Mual P."/>
            <person name="Subramanian S."/>
            <person name="Krishnamurthi S."/>
        </authorList>
    </citation>
    <scope>NUCLEOTIDE SEQUENCE [LARGE SCALE GENOMIC DNA]</scope>
    <source>
        <strain evidence="1 2">MTCC 1458</strain>
    </source>
</reference>
<proteinExistence type="predicted"/>
<keyword evidence="2" id="KW-1185">Reference proteome</keyword>
<accession>A0ABR5AZW6</accession>
<dbReference type="EMBL" id="JXLP01000001">
    <property type="protein sequence ID" value="KIL80263.1"/>
    <property type="molecule type" value="Genomic_DNA"/>
</dbReference>
<name>A0ABR5AZW6_BACBA</name>
<evidence type="ECO:0000313" key="2">
    <source>
        <dbReference type="Proteomes" id="UP000031982"/>
    </source>
</evidence>
<protein>
    <submittedName>
        <fullName evidence="1">Uncharacterized protein</fullName>
    </submittedName>
</protein>
<organism evidence="1 2">
    <name type="scientific">Bacillus badius</name>
    <dbReference type="NCBI Taxonomy" id="1455"/>
    <lineage>
        <taxon>Bacteria</taxon>
        <taxon>Bacillati</taxon>
        <taxon>Bacillota</taxon>
        <taxon>Bacilli</taxon>
        <taxon>Bacillales</taxon>
        <taxon>Bacillaceae</taxon>
        <taxon>Pseudobacillus</taxon>
    </lineage>
</organism>
<sequence length="131" mass="15436">MMRKNKLIQKAKKTVSHAADYVKEKAKELANPPSTSVPKLERYIESHPETNVTKQTWLGITFRFYYLEEDEASYYMERKGPYLLQLDAYDNEGKELIAYRSYKDRRKLHDTMPSLSQILRSKHRKKAGSFA</sequence>
<comment type="caution">
    <text evidence="1">The sequence shown here is derived from an EMBL/GenBank/DDBJ whole genome shotgun (WGS) entry which is preliminary data.</text>
</comment>
<gene>
    <name evidence="1" type="ORF">SD77_0111</name>
</gene>
<dbReference type="Proteomes" id="UP000031982">
    <property type="component" value="Unassembled WGS sequence"/>
</dbReference>
<evidence type="ECO:0000313" key="1">
    <source>
        <dbReference type="EMBL" id="KIL80263.1"/>
    </source>
</evidence>